<dbReference type="Gene3D" id="3.40.50.1820">
    <property type="entry name" value="alpha/beta hydrolase"/>
    <property type="match status" value="1"/>
</dbReference>
<evidence type="ECO:0000313" key="5">
    <source>
        <dbReference type="EMBL" id="KAF2639596.1"/>
    </source>
</evidence>
<dbReference type="GO" id="GO:0052689">
    <property type="term" value="F:carboxylic ester hydrolase activity"/>
    <property type="evidence" value="ECO:0007669"/>
    <property type="project" value="TreeGrafter"/>
</dbReference>
<dbReference type="PROSITE" id="PS00941">
    <property type="entry name" value="CARBOXYLESTERASE_B_2"/>
    <property type="match status" value="1"/>
</dbReference>
<dbReference type="InterPro" id="IPR019826">
    <property type="entry name" value="Carboxylesterase_B_AS"/>
</dbReference>
<dbReference type="Pfam" id="PF00135">
    <property type="entry name" value="COesterase"/>
    <property type="match status" value="1"/>
</dbReference>
<feature type="signal peptide" evidence="3">
    <location>
        <begin position="1"/>
        <end position="21"/>
    </location>
</feature>
<dbReference type="PANTHER" id="PTHR43918">
    <property type="entry name" value="ACETYLCHOLINESTERASE"/>
    <property type="match status" value="1"/>
</dbReference>
<dbReference type="AlphaFoldDB" id="A0A6A6RVM9"/>
<reference evidence="5" key="1">
    <citation type="journal article" date="2020" name="Stud. Mycol.">
        <title>101 Dothideomycetes genomes: a test case for predicting lifestyles and emergence of pathogens.</title>
        <authorList>
            <person name="Haridas S."/>
            <person name="Albert R."/>
            <person name="Binder M."/>
            <person name="Bloem J."/>
            <person name="Labutti K."/>
            <person name="Salamov A."/>
            <person name="Andreopoulos B."/>
            <person name="Baker S."/>
            <person name="Barry K."/>
            <person name="Bills G."/>
            <person name="Bluhm B."/>
            <person name="Cannon C."/>
            <person name="Castanera R."/>
            <person name="Culley D."/>
            <person name="Daum C."/>
            <person name="Ezra D."/>
            <person name="Gonzalez J."/>
            <person name="Henrissat B."/>
            <person name="Kuo A."/>
            <person name="Liang C."/>
            <person name="Lipzen A."/>
            <person name="Lutzoni F."/>
            <person name="Magnuson J."/>
            <person name="Mondo S."/>
            <person name="Nolan M."/>
            <person name="Ohm R."/>
            <person name="Pangilinan J."/>
            <person name="Park H.-J."/>
            <person name="Ramirez L."/>
            <person name="Alfaro M."/>
            <person name="Sun H."/>
            <person name="Tritt A."/>
            <person name="Yoshinaga Y."/>
            <person name="Zwiers L.-H."/>
            <person name="Turgeon B."/>
            <person name="Goodwin S."/>
            <person name="Spatafora J."/>
            <person name="Crous P."/>
            <person name="Grigoriev I."/>
        </authorList>
    </citation>
    <scope>NUCLEOTIDE SEQUENCE</scope>
    <source>
        <strain evidence="5">CBS 473.64</strain>
    </source>
</reference>
<evidence type="ECO:0000256" key="1">
    <source>
        <dbReference type="ARBA" id="ARBA00005964"/>
    </source>
</evidence>
<protein>
    <recommendedName>
        <fullName evidence="3">Carboxylic ester hydrolase</fullName>
        <ecNumber evidence="3">3.1.1.-</ecNumber>
    </recommendedName>
</protein>
<dbReference type="InterPro" id="IPR050654">
    <property type="entry name" value="AChE-related_enzymes"/>
</dbReference>
<dbReference type="SUPFAM" id="SSF53474">
    <property type="entry name" value="alpha/beta-Hydrolases"/>
    <property type="match status" value="1"/>
</dbReference>
<dbReference type="PANTHER" id="PTHR43918:SF4">
    <property type="entry name" value="CARBOXYLIC ESTER HYDROLASE"/>
    <property type="match status" value="1"/>
</dbReference>
<comment type="similarity">
    <text evidence="1 3">Belongs to the type-B carboxylesterase/lipase family.</text>
</comment>
<dbReference type="EMBL" id="MU006786">
    <property type="protein sequence ID" value="KAF2639596.1"/>
    <property type="molecule type" value="Genomic_DNA"/>
</dbReference>
<dbReference type="InterPro" id="IPR029058">
    <property type="entry name" value="AB_hydrolase_fold"/>
</dbReference>
<dbReference type="InterPro" id="IPR019819">
    <property type="entry name" value="Carboxylesterase_B_CS"/>
</dbReference>
<dbReference type="PROSITE" id="PS00122">
    <property type="entry name" value="CARBOXYLESTERASE_B_1"/>
    <property type="match status" value="1"/>
</dbReference>
<evidence type="ECO:0000256" key="3">
    <source>
        <dbReference type="RuleBase" id="RU361235"/>
    </source>
</evidence>
<feature type="domain" description="Carboxylesterase type B" evidence="4">
    <location>
        <begin position="26"/>
        <end position="482"/>
    </location>
</feature>
<sequence>MKSFCASAASTLLLLSNVASAGPANPTATIDSGAIIGKTTSFPSSSTVVNQFFGVPFAAPPKRFTGPQEPEPWVQPLETNQKLPACLQQFNYPEAGRNLTMEFFNHPEDPPKESEDCLYLNIYAPAGPAPEKGRTVLFWIYGGGLFLGYASYPDYDGSHFAAYEDVVVVAANYRTNIFGFPNSPDIATEDQNLGFLDQRFALDWVQRNIHAFGGDPNKVTIFGESAGAFSIDALLTSFPKNSTPPFRAAILQSGQLSYRSSPAPGKPYPNSKPSWEALVKGLNCTGNEFECVEKAPATTIKDIIEHQANNFWPVYDNITLVTKMAKRRLDGNIARVPILSGTDADEGRVLEFGVTNLTSYLENLLGPNIDPELSAAIKETYPVGGSQYPTEYDAVAAIETDISFHCAAALVANDTASIGIPSWRYLFNATFPNAQYNGLVSGAFHSSEVGIVFSTYSSVNMTAQEYFLSNYMRGTWARFAKDPEVGPGWNAVGTGGAFLGGAPDLDVGVISETGLTVARQSDVDQKCAIWAGVLKQDLWSWGEEFEDNWRVIESD</sequence>
<keyword evidence="3" id="KW-0732">Signal</keyword>
<dbReference type="InterPro" id="IPR002018">
    <property type="entry name" value="CarbesteraseB"/>
</dbReference>
<name>A0A6A6RVM9_9PLEO</name>
<feature type="chain" id="PRO_5025714007" description="Carboxylic ester hydrolase" evidence="3">
    <location>
        <begin position="22"/>
        <end position="555"/>
    </location>
</feature>
<dbReference type="EC" id="3.1.1.-" evidence="3"/>
<keyword evidence="6" id="KW-1185">Reference proteome</keyword>
<gene>
    <name evidence="5" type="ORF">P280DRAFT_550314</name>
</gene>
<accession>A0A6A6RVM9</accession>
<evidence type="ECO:0000313" key="6">
    <source>
        <dbReference type="Proteomes" id="UP000799753"/>
    </source>
</evidence>
<dbReference type="OrthoDB" id="408631at2759"/>
<keyword evidence="2 3" id="KW-0378">Hydrolase</keyword>
<evidence type="ECO:0000259" key="4">
    <source>
        <dbReference type="Pfam" id="PF00135"/>
    </source>
</evidence>
<organism evidence="5 6">
    <name type="scientific">Massarina eburnea CBS 473.64</name>
    <dbReference type="NCBI Taxonomy" id="1395130"/>
    <lineage>
        <taxon>Eukaryota</taxon>
        <taxon>Fungi</taxon>
        <taxon>Dikarya</taxon>
        <taxon>Ascomycota</taxon>
        <taxon>Pezizomycotina</taxon>
        <taxon>Dothideomycetes</taxon>
        <taxon>Pleosporomycetidae</taxon>
        <taxon>Pleosporales</taxon>
        <taxon>Massarineae</taxon>
        <taxon>Massarinaceae</taxon>
        <taxon>Massarina</taxon>
    </lineage>
</organism>
<dbReference type="Proteomes" id="UP000799753">
    <property type="component" value="Unassembled WGS sequence"/>
</dbReference>
<evidence type="ECO:0000256" key="2">
    <source>
        <dbReference type="ARBA" id="ARBA00022801"/>
    </source>
</evidence>
<proteinExistence type="inferred from homology"/>